<gene>
    <name evidence="2" type="ORF">Tci_831723</name>
</gene>
<reference evidence="2" key="1">
    <citation type="journal article" date="2019" name="Sci. Rep.">
        <title>Draft genome of Tanacetum cinerariifolium, the natural source of mosquito coil.</title>
        <authorList>
            <person name="Yamashiro T."/>
            <person name="Shiraishi A."/>
            <person name="Satake H."/>
            <person name="Nakayama K."/>
        </authorList>
    </citation>
    <scope>NUCLEOTIDE SEQUENCE</scope>
</reference>
<sequence length="116" mass="12696">LRGVMAHQVAGSGNRGQLRKRKKIILDLVPVRHTSDHRPEDAGSNRWRRSGRTRSPKNSQGSDRRGLGAPCCTPLSMAGYLPINAGSAWHWPLGQFGISGNPTLSSDHFRLEAFLG</sequence>
<protein>
    <submittedName>
        <fullName evidence="2">Uncharacterized protein</fullName>
    </submittedName>
</protein>
<feature type="compositionally biased region" description="Basic residues" evidence="1">
    <location>
        <begin position="46"/>
        <end position="55"/>
    </location>
</feature>
<name>A0A699Q8A7_TANCI</name>
<evidence type="ECO:0000256" key="1">
    <source>
        <dbReference type="SAM" id="MobiDB-lite"/>
    </source>
</evidence>
<dbReference type="EMBL" id="BKCJ010982792">
    <property type="protein sequence ID" value="GFC59753.1"/>
    <property type="molecule type" value="Genomic_DNA"/>
</dbReference>
<proteinExistence type="predicted"/>
<accession>A0A699Q8A7</accession>
<organism evidence="2">
    <name type="scientific">Tanacetum cinerariifolium</name>
    <name type="common">Dalmatian daisy</name>
    <name type="synonym">Chrysanthemum cinerariifolium</name>
    <dbReference type="NCBI Taxonomy" id="118510"/>
    <lineage>
        <taxon>Eukaryota</taxon>
        <taxon>Viridiplantae</taxon>
        <taxon>Streptophyta</taxon>
        <taxon>Embryophyta</taxon>
        <taxon>Tracheophyta</taxon>
        <taxon>Spermatophyta</taxon>
        <taxon>Magnoliopsida</taxon>
        <taxon>eudicotyledons</taxon>
        <taxon>Gunneridae</taxon>
        <taxon>Pentapetalae</taxon>
        <taxon>asterids</taxon>
        <taxon>campanulids</taxon>
        <taxon>Asterales</taxon>
        <taxon>Asteraceae</taxon>
        <taxon>Asteroideae</taxon>
        <taxon>Anthemideae</taxon>
        <taxon>Anthemidinae</taxon>
        <taxon>Tanacetum</taxon>
    </lineage>
</organism>
<feature type="region of interest" description="Disordered" evidence="1">
    <location>
        <begin position="29"/>
        <end position="68"/>
    </location>
</feature>
<feature type="compositionally biased region" description="Basic and acidic residues" evidence="1">
    <location>
        <begin position="33"/>
        <end position="43"/>
    </location>
</feature>
<comment type="caution">
    <text evidence="2">The sequence shown here is derived from an EMBL/GenBank/DDBJ whole genome shotgun (WGS) entry which is preliminary data.</text>
</comment>
<evidence type="ECO:0000313" key="2">
    <source>
        <dbReference type="EMBL" id="GFC59753.1"/>
    </source>
</evidence>
<dbReference type="AlphaFoldDB" id="A0A699Q8A7"/>
<feature type="non-terminal residue" evidence="2">
    <location>
        <position position="1"/>
    </location>
</feature>